<dbReference type="SMART" id="SM00504">
    <property type="entry name" value="Ubox"/>
    <property type="match status" value="1"/>
</dbReference>
<gene>
    <name evidence="9" type="ORF">G5714_009655</name>
</gene>
<dbReference type="PROSITE" id="PS51698">
    <property type="entry name" value="U_BOX"/>
    <property type="match status" value="1"/>
</dbReference>
<evidence type="ECO:0000256" key="5">
    <source>
        <dbReference type="SAM" id="MobiDB-lite"/>
    </source>
</evidence>
<dbReference type="InterPro" id="IPR045696">
    <property type="entry name" value="Ubox5_N"/>
</dbReference>
<feature type="domain" description="RING-type" evidence="7">
    <location>
        <begin position="519"/>
        <end position="567"/>
    </location>
</feature>
<keyword evidence="6" id="KW-0812">Transmembrane</keyword>
<dbReference type="Pfam" id="PF19318">
    <property type="entry name" value="DUF5918"/>
    <property type="match status" value="1"/>
</dbReference>
<keyword evidence="6" id="KW-0472">Membrane</keyword>
<protein>
    <recommendedName>
        <fullName evidence="11">RING finger protein 37</fullName>
    </recommendedName>
</protein>
<feature type="domain" description="U-box" evidence="8">
    <location>
        <begin position="302"/>
        <end position="382"/>
    </location>
</feature>
<dbReference type="GO" id="GO:0034450">
    <property type="term" value="F:ubiquitin-ubiquitin ligase activity"/>
    <property type="evidence" value="ECO:0007669"/>
    <property type="project" value="TreeGrafter"/>
</dbReference>
<feature type="transmembrane region" description="Helical" evidence="6">
    <location>
        <begin position="63"/>
        <end position="88"/>
    </location>
</feature>
<dbReference type="InterPro" id="IPR017907">
    <property type="entry name" value="Znf_RING_CS"/>
</dbReference>
<dbReference type="InterPro" id="IPR039925">
    <property type="entry name" value="RNF37_RING-Ubox"/>
</dbReference>
<keyword evidence="6" id="KW-1133">Transmembrane helix</keyword>
<evidence type="ECO:0000256" key="6">
    <source>
        <dbReference type="SAM" id="Phobius"/>
    </source>
</evidence>
<dbReference type="CDD" id="cd16660">
    <property type="entry name" value="RING-Ubox_RNF37"/>
    <property type="match status" value="1"/>
</dbReference>
<dbReference type="SUPFAM" id="SSF57850">
    <property type="entry name" value="RING/U-box"/>
    <property type="match status" value="2"/>
</dbReference>
<evidence type="ECO:0000256" key="4">
    <source>
        <dbReference type="PROSITE-ProRule" id="PRU00175"/>
    </source>
</evidence>
<feature type="region of interest" description="Disordered" evidence="5">
    <location>
        <begin position="387"/>
        <end position="481"/>
    </location>
</feature>
<dbReference type="EMBL" id="JAAMOB010000008">
    <property type="protein sequence ID" value="KAF4110403.1"/>
    <property type="molecule type" value="Genomic_DNA"/>
</dbReference>
<feature type="compositionally biased region" description="Basic and acidic residues" evidence="5">
    <location>
        <begin position="459"/>
        <end position="481"/>
    </location>
</feature>
<dbReference type="PANTHER" id="PTHR13492:SF2">
    <property type="entry name" value="RING FINGER PROTEIN 37"/>
    <property type="match status" value="1"/>
</dbReference>
<evidence type="ECO:0000256" key="1">
    <source>
        <dbReference type="ARBA" id="ARBA00022723"/>
    </source>
</evidence>
<dbReference type="GO" id="GO:0000209">
    <property type="term" value="P:protein polyubiquitination"/>
    <property type="evidence" value="ECO:0007669"/>
    <property type="project" value="TreeGrafter"/>
</dbReference>
<dbReference type="PROSITE" id="PS00518">
    <property type="entry name" value="ZF_RING_1"/>
    <property type="match status" value="1"/>
</dbReference>
<dbReference type="Pfam" id="PF04564">
    <property type="entry name" value="U-box"/>
    <property type="match status" value="1"/>
</dbReference>
<sequence length="581" mass="64217">MFYCFRDAGEHRFPSLLLSAVTKREQQGSLDDKQRAPICRCRGSGSQTVAAVSRRRAHLIPEVVVTSAPLLFLVGINIFAVDAVAMVLNLCSPHFQTSIQCNKLCADGYDASNLLSADPIARRRGFKLEYFLRPPVHVTLSFQVKMELCRLDVELWPWGMDQGRTSRRLEILTCSERDGDRFELVSRCDLQEELQVCFLNPAFKPREPFSDALPQTSSEAKTQELWRRGSLGSVAQLRVSIPYSGAASALGIKSLAVWALPSRCCHASELEKIWDAHLKSLQKSNHSTIVPPKSDPVPTEIPIPEEFLDPLTQELMVFPMILPSGMVIDNSTLEEYQKREATWGRLPNDPFTGVPFTQNSKPIPNPLLKSRIDRLALQTGCTGVRTRNNLLTKPQPSRLAVEARDVTDSSRNRDQTDSSQSFASVSDSKTRADSCKSGPMQSRSAKRKYESSFPSTSADPDRSILRKAHETPSEPDSHERRLADSLDQALNAALHGLPVFTSPSKTSSSVDSSSGLQSCAFCSCSLTVYSSSVASYSLPCAHLMCGACLRQKRTSDPQRLKIECPACGTTASSRDVTRVHH</sequence>
<dbReference type="Gene3D" id="3.30.40.10">
    <property type="entry name" value="Zinc/RING finger domain, C3HC4 (zinc finger)"/>
    <property type="match status" value="2"/>
</dbReference>
<organism evidence="9 10">
    <name type="scientific">Onychostoma macrolepis</name>
    <dbReference type="NCBI Taxonomy" id="369639"/>
    <lineage>
        <taxon>Eukaryota</taxon>
        <taxon>Metazoa</taxon>
        <taxon>Chordata</taxon>
        <taxon>Craniata</taxon>
        <taxon>Vertebrata</taxon>
        <taxon>Euteleostomi</taxon>
        <taxon>Actinopterygii</taxon>
        <taxon>Neopterygii</taxon>
        <taxon>Teleostei</taxon>
        <taxon>Ostariophysi</taxon>
        <taxon>Cypriniformes</taxon>
        <taxon>Cyprinidae</taxon>
        <taxon>Acrossocheilinae</taxon>
        <taxon>Onychostoma</taxon>
    </lineage>
</organism>
<dbReference type="PANTHER" id="PTHR13492">
    <property type="entry name" value="RING FINGER PROTEIN 37"/>
    <property type="match status" value="1"/>
</dbReference>
<dbReference type="FunFam" id="3.30.40.10:FF:000163">
    <property type="entry name" value="Putative ring finger protein 37"/>
    <property type="match status" value="1"/>
</dbReference>
<dbReference type="InterPro" id="IPR039847">
    <property type="entry name" value="Ubox5"/>
</dbReference>
<dbReference type="AlphaFoldDB" id="A0A7J6CV28"/>
<evidence type="ECO:0000313" key="10">
    <source>
        <dbReference type="Proteomes" id="UP000579812"/>
    </source>
</evidence>
<dbReference type="GO" id="GO:0005634">
    <property type="term" value="C:nucleus"/>
    <property type="evidence" value="ECO:0007669"/>
    <property type="project" value="TreeGrafter"/>
</dbReference>
<reference evidence="9 10" key="1">
    <citation type="submission" date="2020-04" db="EMBL/GenBank/DDBJ databases">
        <title>Chromosome-level genome assembly of a cyprinid fish Onychostoma macrolepis by integration of Nanopore Sequencing, Bionano and Hi-C technology.</title>
        <authorList>
            <person name="Wang D."/>
        </authorList>
    </citation>
    <scope>NUCLEOTIDE SEQUENCE [LARGE SCALE GENOMIC DNA]</scope>
    <source>
        <strain evidence="9">SWU-2019</strain>
        <tissue evidence="9">Muscle</tissue>
    </source>
</reference>
<dbReference type="GO" id="GO:0031625">
    <property type="term" value="F:ubiquitin protein ligase binding"/>
    <property type="evidence" value="ECO:0007669"/>
    <property type="project" value="TreeGrafter"/>
</dbReference>
<dbReference type="InterPro" id="IPR001841">
    <property type="entry name" value="Znf_RING"/>
</dbReference>
<dbReference type="PROSITE" id="PS50089">
    <property type="entry name" value="ZF_RING_2"/>
    <property type="match status" value="1"/>
</dbReference>
<keyword evidence="2 4" id="KW-0863">Zinc-finger</keyword>
<name>A0A7J6CV28_9TELE</name>
<keyword evidence="1" id="KW-0479">Metal-binding</keyword>
<dbReference type="Proteomes" id="UP000579812">
    <property type="component" value="Unassembled WGS sequence"/>
</dbReference>
<keyword evidence="10" id="KW-1185">Reference proteome</keyword>
<dbReference type="InterPro" id="IPR003613">
    <property type="entry name" value="Ubox_domain"/>
</dbReference>
<evidence type="ECO:0000256" key="2">
    <source>
        <dbReference type="ARBA" id="ARBA00022771"/>
    </source>
</evidence>
<evidence type="ECO:0008006" key="11">
    <source>
        <dbReference type="Google" id="ProtNLM"/>
    </source>
</evidence>
<evidence type="ECO:0000259" key="7">
    <source>
        <dbReference type="PROSITE" id="PS50089"/>
    </source>
</evidence>
<feature type="compositionally biased region" description="Low complexity" evidence="5">
    <location>
        <begin position="418"/>
        <end position="427"/>
    </location>
</feature>
<keyword evidence="3" id="KW-0862">Zinc</keyword>
<evidence type="ECO:0000256" key="3">
    <source>
        <dbReference type="ARBA" id="ARBA00022833"/>
    </source>
</evidence>
<proteinExistence type="predicted"/>
<comment type="caution">
    <text evidence="9">The sequence shown here is derived from an EMBL/GenBank/DDBJ whole genome shotgun (WGS) entry which is preliminary data.</text>
</comment>
<dbReference type="GO" id="GO:0008270">
    <property type="term" value="F:zinc ion binding"/>
    <property type="evidence" value="ECO:0007669"/>
    <property type="project" value="UniProtKB-KW"/>
</dbReference>
<feature type="compositionally biased region" description="Basic and acidic residues" evidence="5">
    <location>
        <begin position="401"/>
        <end position="416"/>
    </location>
</feature>
<dbReference type="InterPro" id="IPR013083">
    <property type="entry name" value="Znf_RING/FYVE/PHD"/>
</dbReference>
<accession>A0A7J6CV28</accession>
<evidence type="ECO:0000259" key="8">
    <source>
        <dbReference type="PROSITE" id="PS51698"/>
    </source>
</evidence>
<evidence type="ECO:0000313" key="9">
    <source>
        <dbReference type="EMBL" id="KAF4110403.1"/>
    </source>
</evidence>